<evidence type="ECO:0000313" key="2">
    <source>
        <dbReference type="Proteomes" id="UP000409037"/>
    </source>
</evidence>
<organism evidence="1 2">
    <name type="scientific">Pseudomonas fluorescens</name>
    <dbReference type="NCBI Taxonomy" id="294"/>
    <lineage>
        <taxon>Bacteria</taxon>
        <taxon>Pseudomonadati</taxon>
        <taxon>Pseudomonadota</taxon>
        <taxon>Gammaproteobacteria</taxon>
        <taxon>Pseudomonadales</taxon>
        <taxon>Pseudomonadaceae</taxon>
        <taxon>Pseudomonas</taxon>
    </lineage>
</organism>
<reference evidence="1 2" key="1">
    <citation type="submission" date="2019-09" db="EMBL/GenBank/DDBJ databases">
        <authorList>
            <person name="Chandra G."/>
            <person name="Truman W A."/>
        </authorList>
    </citation>
    <scope>NUCLEOTIDE SEQUENCE [LARGE SCALE GENOMIC DNA]</scope>
    <source>
        <strain evidence="1">PS833</strain>
    </source>
</reference>
<proteinExistence type="predicted"/>
<dbReference type="EMBL" id="CABVHU010000001">
    <property type="protein sequence ID" value="VVN75883.1"/>
    <property type="molecule type" value="Genomic_DNA"/>
</dbReference>
<sequence>MAYDNKTHRNTHQLKSRLNDDAYAAIKAEALAREIQPGALVRDLTLAALRFKEDYGYFPLIDDNELDGFPALGELAREMKIQPNALVRDLIRAALKAKREQGAIPQVNDKKLSA</sequence>
<gene>
    <name evidence="1" type="ORF">PS833_00730</name>
</gene>
<evidence type="ECO:0000313" key="1">
    <source>
        <dbReference type="EMBL" id="VVN75883.1"/>
    </source>
</evidence>
<protein>
    <submittedName>
        <fullName evidence="1">Uncharacterized protein</fullName>
    </submittedName>
</protein>
<dbReference type="RefSeq" id="WP_150796629.1">
    <property type="nucleotide sequence ID" value="NZ_CABVHU010000001.1"/>
</dbReference>
<dbReference type="AlphaFoldDB" id="A0A5E7AMQ8"/>
<dbReference type="OrthoDB" id="6892990at2"/>
<dbReference type="Proteomes" id="UP000409037">
    <property type="component" value="Unassembled WGS sequence"/>
</dbReference>
<accession>A0A5E7AMQ8</accession>
<name>A0A5E7AMQ8_PSEFL</name>